<dbReference type="SMART" id="SM00155">
    <property type="entry name" value="PLDc"/>
    <property type="match status" value="1"/>
</dbReference>
<dbReference type="Proteomes" id="UP000045706">
    <property type="component" value="Unassembled WGS sequence"/>
</dbReference>
<evidence type="ECO:0000256" key="3">
    <source>
        <dbReference type="ARBA" id="ARBA00022801"/>
    </source>
</evidence>
<keyword evidence="3" id="KW-0378">Hydrolase</keyword>
<keyword evidence="2" id="KW-0677">Repeat</keyword>
<evidence type="ECO:0000313" key="9">
    <source>
        <dbReference type="Proteomes" id="UP000045706"/>
    </source>
</evidence>
<proteinExistence type="predicted"/>
<dbReference type="Pfam" id="PF13091">
    <property type="entry name" value="PLDc_2"/>
    <property type="match status" value="1"/>
</dbReference>
<gene>
    <name evidence="8" type="ORF">BN1723_005988</name>
</gene>
<dbReference type="SUPFAM" id="SSF56024">
    <property type="entry name" value="Phospholipase D/nuclease"/>
    <property type="match status" value="1"/>
</dbReference>
<feature type="domain" description="PLD phosphodiesterase" evidence="7">
    <location>
        <begin position="113"/>
        <end position="140"/>
    </location>
</feature>
<dbReference type="EC" id="3.1.4.4" evidence="1"/>
<dbReference type="InterPro" id="IPR025202">
    <property type="entry name" value="PLD-like_dom"/>
</dbReference>
<evidence type="ECO:0000256" key="5">
    <source>
        <dbReference type="ARBA" id="ARBA00023098"/>
    </source>
</evidence>
<dbReference type="InterPro" id="IPR015679">
    <property type="entry name" value="PLipase_D_fam"/>
</dbReference>
<keyword evidence="4" id="KW-0442">Lipid degradation</keyword>
<keyword evidence="5" id="KW-0443">Lipid metabolism</keyword>
<evidence type="ECO:0000256" key="4">
    <source>
        <dbReference type="ARBA" id="ARBA00022963"/>
    </source>
</evidence>
<name>A0A0G4NBQ7_VERLO</name>
<dbReference type="EMBL" id="CVQI01033828">
    <property type="protein sequence ID" value="CRK44071.1"/>
    <property type="molecule type" value="Genomic_DNA"/>
</dbReference>
<dbReference type="Gene3D" id="3.30.870.10">
    <property type="entry name" value="Endonuclease Chain A"/>
    <property type="match status" value="1"/>
</dbReference>
<organism evidence="8 9">
    <name type="scientific">Verticillium longisporum</name>
    <name type="common">Verticillium dahliae var. longisporum</name>
    <dbReference type="NCBI Taxonomy" id="100787"/>
    <lineage>
        <taxon>Eukaryota</taxon>
        <taxon>Fungi</taxon>
        <taxon>Dikarya</taxon>
        <taxon>Ascomycota</taxon>
        <taxon>Pezizomycotina</taxon>
        <taxon>Sordariomycetes</taxon>
        <taxon>Hypocreomycetidae</taxon>
        <taxon>Glomerellales</taxon>
        <taxon>Plectosphaerellaceae</taxon>
        <taxon>Verticillium</taxon>
    </lineage>
</organism>
<dbReference type="PANTHER" id="PTHR18896:SF128">
    <property type="entry name" value="PHOSPHOLIPASE"/>
    <property type="match status" value="1"/>
</dbReference>
<dbReference type="PROSITE" id="PS50035">
    <property type="entry name" value="PLD"/>
    <property type="match status" value="1"/>
</dbReference>
<protein>
    <recommendedName>
        <fullName evidence="1">phospholipase D</fullName>
        <ecNumber evidence="1">3.1.4.4</ecNumber>
    </recommendedName>
</protein>
<evidence type="ECO:0000313" key="8">
    <source>
        <dbReference type="EMBL" id="CRK44071.1"/>
    </source>
</evidence>
<dbReference type="PANTHER" id="PTHR18896">
    <property type="entry name" value="PHOSPHOLIPASE D"/>
    <property type="match status" value="1"/>
</dbReference>
<feature type="compositionally biased region" description="Basic and acidic residues" evidence="6">
    <location>
        <begin position="55"/>
        <end position="66"/>
    </location>
</feature>
<feature type="region of interest" description="Disordered" evidence="6">
    <location>
        <begin position="27"/>
        <end position="68"/>
    </location>
</feature>
<accession>A0A0G4NBQ7</accession>
<evidence type="ECO:0000256" key="2">
    <source>
        <dbReference type="ARBA" id="ARBA00022737"/>
    </source>
</evidence>
<dbReference type="InterPro" id="IPR001736">
    <property type="entry name" value="PLipase_D/transphosphatidylase"/>
</dbReference>
<dbReference type="AlphaFoldDB" id="A0A0G4NBQ7"/>
<dbReference type="GO" id="GO:0004630">
    <property type="term" value="F:phospholipase D activity"/>
    <property type="evidence" value="ECO:0007669"/>
    <property type="project" value="UniProtKB-EC"/>
</dbReference>
<dbReference type="GO" id="GO:0009395">
    <property type="term" value="P:phospholipid catabolic process"/>
    <property type="evidence" value="ECO:0007669"/>
    <property type="project" value="TreeGrafter"/>
</dbReference>
<evidence type="ECO:0000256" key="6">
    <source>
        <dbReference type="SAM" id="MobiDB-lite"/>
    </source>
</evidence>
<reference evidence="9" key="1">
    <citation type="submission" date="2015-05" db="EMBL/GenBank/DDBJ databases">
        <authorList>
            <person name="Fogelqvist Johan"/>
        </authorList>
    </citation>
    <scope>NUCLEOTIDE SEQUENCE [LARGE SCALE GENOMIC DNA]</scope>
</reference>
<sequence length="166" mass="18437">MEKKTGVSYQQVQRAEAEEIMAEGIHGAVDPTGHGERDEHMGSAQDQDPNLATPEVEKALDAKQRFEAAMPEGKLTAAPSLAHHAMAGNERSLLDEPWDDEDLETEIQNWVQEELYIHSKLLIADDRIVICGSSNLNDRSQLGLHDSELSIVMEDRAQFTSTRTPC</sequence>
<evidence type="ECO:0000256" key="1">
    <source>
        <dbReference type="ARBA" id="ARBA00012027"/>
    </source>
</evidence>
<evidence type="ECO:0000259" key="7">
    <source>
        <dbReference type="PROSITE" id="PS50035"/>
    </source>
</evidence>